<dbReference type="InParanoid" id="A0A0C3PXZ8"/>
<accession>A0A0C3PXZ8</accession>
<organism evidence="1 2">
    <name type="scientific">Pisolithus tinctorius Marx 270</name>
    <dbReference type="NCBI Taxonomy" id="870435"/>
    <lineage>
        <taxon>Eukaryota</taxon>
        <taxon>Fungi</taxon>
        <taxon>Dikarya</taxon>
        <taxon>Basidiomycota</taxon>
        <taxon>Agaricomycotina</taxon>
        <taxon>Agaricomycetes</taxon>
        <taxon>Agaricomycetidae</taxon>
        <taxon>Boletales</taxon>
        <taxon>Sclerodermatineae</taxon>
        <taxon>Pisolithaceae</taxon>
        <taxon>Pisolithus</taxon>
    </lineage>
</organism>
<evidence type="ECO:0000313" key="2">
    <source>
        <dbReference type="Proteomes" id="UP000054217"/>
    </source>
</evidence>
<protein>
    <submittedName>
        <fullName evidence="1">Uncharacterized protein</fullName>
    </submittedName>
</protein>
<dbReference type="OrthoDB" id="3243413at2759"/>
<evidence type="ECO:0000313" key="1">
    <source>
        <dbReference type="EMBL" id="KIO13959.1"/>
    </source>
</evidence>
<dbReference type="AlphaFoldDB" id="A0A0C3PXZ8"/>
<dbReference type="Proteomes" id="UP000054217">
    <property type="component" value="Unassembled WGS sequence"/>
</dbReference>
<sequence length="82" mass="10009">MFYPQARDMVIIEVSRDYPHFDRILGEHRWSEFLNKPSEEEKGRVTQVYYCTYSTGRIVEKNGWKRIFVEDSWFSGWSPRNR</sequence>
<reference evidence="1 2" key="1">
    <citation type="submission" date="2014-04" db="EMBL/GenBank/DDBJ databases">
        <authorList>
            <consortium name="DOE Joint Genome Institute"/>
            <person name="Kuo A."/>
            <person name="Kohler A."/>
            <person name="Costa M.D."/>
            <person name="Nagy L.G."/>
            <person name="Floudas D."/>
            <person name="Copeland A."/>
            <person name="Barry K.W."/>
            <person name="Cichocki N."/>
            <person name="Veneault-Fourrey C."/>
            <person name="LaButti K."/>
            <person name="Lindquist E.A."/>
            <person name="Lipzen A."/>
            <person name="Lundell T."/>
            <person name="Morin E."/>
            <person name="Murat C."/>
            <person name="Sun H."/>
            <person name="Tunlid A."/>
            <person name="Henrissat B."/>
            <person name="Grigoriev I.V."/>
            <person name="Hibbett D.S."/>
            <person name="Martin F."/>
            <person name="Nordberg H.P."/>
            <person name="Cantor M.N."/>
            <person name="Hua S.X."/>
        </authorList>
    </citation>
    <scope>NUCLEOTIDE SEQUENCE [LARGE SCALE GENOMIC DNA]</scope>
    <source>
        <strain evidence="1 2">Marx 270</strain>
    </source>
</reference>
<proteinExistence type="predicted"/>
<keyword evidence="2" id="KW-1185">Reference proteome</keyword>
<reference evidence="2" key="2">
    <citation type="submission" date="2015-01" db="EMBL/GenBank/DDBJ databases">
        <title>Evolutionary Origins and Diversification of the Mycorrhizal Mutualists.</title>
        <authorList>
            <consortium name="DOE Joint Genome Institute"/>
            <consortium name="Mycorrhizal Genomics Consortium"/>
            <person name="Kohler A."/>
            <person name="Kuo A."/>
            <person name="Nagy L.G."/>
            <person name="Floudas D."/>
            <person name="Copeland A."/>
            <person name="Barry K.W."/>
            <person name="Cichocki N."/>
            <person name="Veneault-Fourrey C."/>
            <person name="LaButti K."/>
            <person name="Lindquist E.A."/>
            <person name="Lipzen A."/>
            <person name="Lundell T."/>
            <person name="Morin E."/>
            <person name="Murat C."/>
            <person name="Riley R."/>
            <person name="Ohm R."/>
            <person name="Sun H."/>
            <person name="Tunlid A."/>
            <person name="Henrissat B."/>
            <person name="Grigoriev I.V."/>
            <person name="Hibbett D.S."/>
            <person name="Martin F."/>
        </authorList>
    </citation>
    <scope>NUCLEOTIDE SEQUENCE [LARGE SCALE GENOMIC DNA]</scope>
    <source>
        <strain evidence="2">Marx 270</strain>
    </source>
</reference>
<gene>
    <name evidence="1" type="ORF">M404DRAFT_120715</name>
</gene>
<dbReference type="HOGENOM" id="CLU_2644860_0_0_1"/>
<dbReference type="EMBL" id="KN831945">
    <property type="protein sequence ID" value="KIO13959.1"/>
    <property type="molecule type" value="Genomic_DNA"/>
</dbReference>
<name>A0A0C3PXZ8_PISTI</name>